<dbReference type="Gene3D" id="1.25.40.660">
    <property type="entry name" value="Vacuolar protein sorting-associated protein 35, helical subcomplex Vps35-C"/>
    <property type="match status" value="1"/>
</dbReference>
<dbReference type="PIRSF" id="PIRSF009375">
    <property type="entry name" value="Retromer_Vps35"/>
    <property type="match status" value="1"/>
</dbReference>
<evidence type="ECO:0000256" key="10">
    <source>
        <dbReference type="PIRNR" id="PIRNR009375"/>
    </source>
</evidence>
<evidence type="ECO:0000256" key="7">
    <source>
        <dbReference type="ARBA" id="ARBA00022927"/>
    </source>
</evidence>
<evidence type="ECO:0000256" key="6">
    <source>
        <dbReference type="ARBA" id="ARBA00022490"/>
    </source>
</evidence>
<evidence type="ECO:0000256" key="11">
    <source>
        <dbReference type="SAM" id="MobiDB-lite"/>
    </source>
</evidence>
<evidence type="ECO:0000256" key="8">
    <source>
        <dbReference type="ARBA" id="ARBA00023034"/>
    </source>
</evidence>
<evidence type="ECO:0000313" key="12">
    <source>
        <dbReference type="EMBL" id="CAE0837504.1"/>
    </source>
</evidence>
<dbReference type="InterPro" id="IPR042491">
    <property type="entry name" value="Vps35_C"/>
</dbReference>
<evidence type="ECO:0000256" key="5">
    <source>
        <dbReference type="ARBA" id="ARBA00022448"/>
    </source>
</evidence>
<dbReference type="Pfam" id="PF03635">
    <property type="entry name" value="Vps35"/>
    <property type="match status" value="1"/>
</dbReference>
<name>A0A7S4GHX0_9EUGL</name>
<evidence type="ECO:0000256" key="4">
    <source>
        <dbReference type="ARBA" id="ARBA00006536"/>
    </source>
</evidence>
<evidence type="ECO:0000256" key="9">
    <source>
        <dbReference type="ARBA" id="ARBA00023136"/>
    </source>
</evidence>
<dbReference type="AlphaFoldDB" id="A0A7S4GHX0"/>
<protein>
    <recommendedName>
        <fullName evidence="10">Vacuolar protein sorting-associated protein 35</fullName>
    </recommendedName>
</protein>
<evidence type="ECO:0000256" key="3">
    <source>
        <dbReference type="ARBA" id="ARBA00004496"/>
    </source>
</evidence>
<evidence type="ECO:0000256" key="1">
    <source>
        <dbReference type="ARBA" id="ARBA00004170"/>
    </source>
</evidence>
<dbReference type="GO" id="GO:0030906">
    <property type="term" value="C:retromer, cargo-selective complex"/>
    <property type="evidence" value="ECO:0007669"/>
    <property type="project" value="InterPro"/>
</dbReference>
<gene>
    <name evidence="12" type="ORF">EGYM00163_LOCUS48876</name>
</gene>
<dbReference type="PANTHER" id="PTHR11099">
    <property type="entry name" value="VACUOLAR SORTING PROTEIN 35"/>
    <property type="match status" value="1"/>
</dbReference>
<feature type="region of interest" description="Disordered" evidence="11">
    <location>
        <begin position="1"/>
        <end position="26"/>
    </location>
</feature>
<dbReference type="GO" id="GO:0042147">
    <property type="term" value="P:retrograde transport, endosome to Golgi"/>
    <property type="evidence" value="ECO:0007669"/>
    <property type="project" value="InterPro"/>
</dbReference>
<reference evidence="12" key="1">
    <citation type="submission" date="2021-01" db="EMBL/GenBank/DDBJ databases">
        <authorList>
            <person name="Corre E."/>
            <person name="Pelletier E."/>
            <person name="Niang G."/>
            <person name="Scheremetjew M."/>
            <person name="Finn R."/>
            <person name="Kale V."/>
            <person name="Holt S."/>
            <person name="Cochrane G."/>
            <person name="Meng A."/>
            <person name="Brown T."/>
            <person name="Cohen L."/>
        </authorList>
    </citation>
    <scope>NUCLEOTIDE SEQUENCE</scope>
    <source>
        <strain evidence="12">CCMP1594</strain>
    </source>
</reference>
<dbReference type="GO" id="GO:0006886">
    <property type="term" value="P:intracellular protein transport"/>
    <property type="evidence" value="ECO:0007669"/>
    <property type="project" value="TreeGrafter"/>
</dbReference>
<dbReference type="GO" id="GO:0000139">
    <property type="term" value="C:Golgi membrane"/>
    <property type="evidence" value="ECO:0007669"/>
    <property type="project" value="UniProtKB-SubCell"/>
</dbReference>
<dbReference type="GO" id="GO:0005770">
    <property type="term" value="C:late endosome"/>
    <property type="evidence" value="ECO:0007669"/>
    <property type="project" value="TreeGrafter"/>
</dbReference>
<comment type="similarity">
    <text evidence="4 10">Belongs to the VPS35 family.</text>
</comment>
<keyword evidence="5 10" id="KW-0813">Transport</keyword>
<sequence length="814" mass="93066">MYQNHPDTSTLDNAGLTPEEEQEKFKTDSINQVKVNSFQMKRALDKSNLQEALRYASLMLGELRTNLLSPQKYYELYIKASDELQFLEQHFADEVKRGVKVEELYELVQHAGNVVPRMYLLITIGSVYIKTKEATAKDILKDLVEMCKGVQHPTRGLFLRNYLLQIAKNKLPDTGNEYEGAGGTVQDSVEFILQNFNEMVRLWVRMETKGIIRDKDKREKERKELRILVGFNLVRLSQLEGVDLVMYQQTVLGQILEIVIQCKDQIAQQYLMEIIIQVFPDEFHLATLKQYLESCMLLHQGADLRTIFTALMDRLAKFSATFMEGKVAKDKQIEEAIQGMVELLTRYINKAVVERSKMMTTAVFVQTQHSLLNLVLKAYPEDMSAVNQVITATCDHFNKNKDKRMDPQTVKLLKKFLIVPIDHYENVVTCLDLAAIPDLIAQLPYNARRGLAKDIASAAAKYSHKVDSVDQVNKLFTLLAPLIQDEQDQPTFEDIYADEADFAEEQNLVAKLVHLLHNDNPDILFKMYSVARKQFGTGGPNRIKYTLVPMVFSYLKLGMKIHNMKERGEEVNTSTTKVLQYVLDILQKIDKLIPEQVLRLYLQTGAVADHCQLEDQTYEAISQSMVLYEEQIADSRLQIQILTVIIGTLQSLKNISEANYDPLSTKACQYSSKLLKKPDQCQAAFMCSHLFWARDELKDGNKVLECLQRSLKIVDSCAAVQQINLFVLILNEYLYYFNANNDKVTVKYLSVLMALIDTHSVSKSADDTKPEAHLAPVQTFYQNSVKHIEYKQQEGQPDCERWQGIALNVSGTLP</sequence>
<comment type="function">
    <text evidence="10">Plays a role in vesicular protein sorting.</text>
</comment>
<keyword evidence="7 10" id="KW-0653">Protein transport</keyword>
<keyword evidence="6" id="KW-0963">Cytoplasm</keyword>
<proteinExistence type="inferred from homology"/>
<organism evidence="12">
    <name type="scientific">Eutreptiella gymnastica</name>
    <dbReference type="NCBI Taxonomy" id="73025"/>
    <lineage>
        <taxon>Eukaryota</taxon>
        <taxon>Discoba</taxon>
        <taxon>Euglenozoa</taxon>
        <taxon>Euglenida</taxon>
        <taxon>Spirocuta</taxon>
        <taxon>Euglenophyceae</taxon>
        <taxon>Eutreptiales</taxon>
        <taxon>Eutreptiaceae</taxon>
        <taxon>Eutreptiella</taxon>
    </lineage>
</organism>
<keyword evidence="8" id="KW-0333">Golgi apparatus</keyword>
<evidence type="ECO:0000256" key="2">
    <source>
        <dbReference type="ARBA" id="ARBA00004394"/>
    </source>
</evidence>
<feature type="compositionally biased region" description="Polar residues" evidence="11">
    <location>
        <begin position="1"/>
        <end position="12"/>
    </location>
</feature>
<accession>A0A7S4GHX0</accession>
<dbReference type="FunFam" id="1.25.40.660:FF:000003">
    <property type="entry name" value="Vacuolar protein sorting-associated protein 35"/>
    <property type="match status" value="1"/>
</dbReference>
<dbReference type="PANTHER" id="PTHR11099:SF0">
    <property type="entry name" value="VACUOLAR PROTEIN SORTING-ASSOCIATED PROTEIN 35"/>
    <property type="match status" value="1"/>
</dbReference>
<dbReference type="InterPro" id="IPR005378">
    <property type="entry name" value="Vps35"/>
</dbReference>
<comment type="subcellular location">
    <subcellularLocation>
        <location evidence="3">Cytoplasm</location>
    </subcellularLocation>
    <subcellularLocation>
        <location evidence="2">Golgi apparatus membrane</location>
    </subcellularLocation>
    <subcellularLocation>
        <location evidence="1">Membrane</location>
        <topology evidence="1">Peripheral membrane protein</topology>
    </subcellularLocation>
</comment>
<dbReference type="EMBL" id="HBJA01141995">
    <property type="protein sequence ID" value="CAE0837504.1"/>
    <property type="molecule type" value="Transcribed_RNA"/>
</dbReference>
<dbReference type="GO" id="GO:0005829">
    <property type="term" value="C:cytosol"/>
    <property type="evidence" value="ECO:0007669"/>
    <property type="project" value="GOC"/>
</dbReference>
<keyword evidence="9" id="KW-0472">Membrane</keyword>